<evidence type="ECO:0000313" key="2">
    <source>
        <dbReference type="Proteomes" id="UP000243217"/>
    </source>
</evidence>
<evidence type="ECO:0000313" key="1">
    <source>
        <dbReference type="EMBL" id="OQS05506.1"/>
    </source>
</evidence>
<dbReference type="AlphaFoldDB" id="A0A1W0A5F5"/>
<dbReference type="PANTHER" id="PTHR48100:SF61">
    <property type="entry name" value="PHOSPHOGLYCERATE MUTASE"/>
    <property type="match status" value="1"/>
</dbReference>
<dbReference type="CDD" id="cd07067">
    <property type="entry name" value="HP_PGM_like"/>
    <property type="match status" value="1"/>
</dbReference>
<reference evidence="1 2" key="1">
    <citation type="journal article" date="2014" name="Genome Biol. Evol.">
        <title>The secreted proteins of Achlya hypogyna and Thraustotheca clavata identify the ancestral oomycete secretome and reveal gene acquisitions by horizontal gene transfer.</title>
        <authorList>
            <person name="Misner I."/>
            <person name="Blouin N."/>
            <person name="Leonard G."/>
            <person name="Richards T.A."/>
            <person name="Lane C.E."/>
        </authorList>
    </citation>
    <scope>NUCLEOTIDE SEQUENCE [LARGE SCALE GENOMIC DNA]</scope>
    <source>
        <strain evidence="1 2">ATCC 34112</strain>
    </source>
</reference>
<dbReference type="EMBL" id="JNBS01000448">
    <property type="protein sequence ID" value="OQS05506.1"/>
    <property type="molecule type" value="Genomic_DNA"/>
</dbReference>
<dbReference type="Proteomes" id="UP000243217">
    <property type="component" value="Unassembled WGS sequence"/>
</dbReference>
<accession>A0A1W0A5F5</accession>
<sequence length="213" mass="24550">MEKTIYFIRHGESTFNEWRTRSLWTFSWIFVKDPMIFDAPLSSKGHLQVEQLKEAIKDKQLNEVIQLIICSPLTRAIQTALGGFDGCNIPFKIHPSCREMLDTACDIGRDPSELSADFPTLDFSELNKLWYVPSRVAQGDKAFDKPDEIRETIQDVDVRIKELLAFLNDRPEHEIAVVCHSSFIKRATKATRKLKNCEIFSISFKDLCQLHSK</sequence>
<dbReference type="InterPro" id="IPR029033">
    <property type="entry name" value="His_PPase_superfam"/>
</dbReference>
<dbReference type="GO" id="GO:0005737">
    <property type="term" value="C:cytoplasm"/>
    <property type="evidence" value="ECO:0007669"/>
    <property type="project" value="TreeGrafter"/>
</dbReference>
<organism evidence="1 2">
    <name type="scientific">Thraustotheca clavata</name>
    <dbReference type="NCBI Taxonomy" id="74557"/>
    <lineage>
        <taxon>Eukaryota</taxon>
        <taxon>Sar</taxon>
        <taxon>Stramenopiles</taxon>
        <taxon>Oomycota</taxon>
        <taxon>Saprolegniomycetes</taxon>
        <taxon>Saprolegniales</taxon>
        <taxon>Achlyaceae</taxon>
        <taxon>Thraustotheca</taxon>
    </lineage>
</organism>
<dbReference type="InterPro" id="IPR050275">
    <property type="entry name" value="PGM_Phosphatase"/>
</dbReference>
<dbReference type="SMART" id="SM00855">
    <property type="entry name" value="PGAM"/>
    <property type="match status" value="1"/>
</dbReference>
<comment type="caution">
    <text evidence="1">The sequence shown here is derived from an EMBL/GenBank/DDBJ whole genome shotgun (WGS) entry which is preliminary data.</text>
</comment>
<gene>
    <name evidence="1" type="ORF">THRCLA_02370</name>
</gene>
<name>A0A1W0A5F5_9STRA</name>
<dbReference type="Gene3D" id="3.40.50.1240">
    <property type="entry name" value="Phosphoglycerate mutase-like"/>
    <property type="match status" value="1"/>
</dbReference>
<dbReference type="SUPFAM" id="SSF53254">
    <property type="entry name" value="Phosphoglycerate mutase-like"/>
    <property type="match status" value="1"/>
</dbReference>
<dbReference type="OrthoDB" id="496981at2759"/>
<dbReference type="GO" id="GO:0016791">
    <property type="term" value="F:phosphatase activity"/>
    <property type="evidence" value="ECO:0007669"/>
    <property type="project" value="TreeGrafter"/>
</dbReference>
<protein>
    <submittedName>
        <fullName evidence="1">Phosphoglycerate mutase family protein</fullName>
    </submittedName>
</protein>
<proteinExistence type="predicted"/>
<dbReference type="PANTHER" id="PTHR48100">
    <property type="entry name" value="BROAD-SPECIFICITY PHOSPHATASE YOR283W-RELATED"/>
    <property type="match status" value="1"/>
</dbReference>
<dbReference type="InterPro" id="IPR013078">
    <property type="entry name" value="His_Pase_superF_clade-1"/>
</dbReference>
<dbReference type="Pfam" id="PF00300">
    <property type="entry name" value="His_Phos_1"/>
    <property type="match status" value="1"/>
</dbReference>
<keyword evidence="2" id="KW-1185">Reference proteome</keyword>